<gene>
    <name evidence="1" type="ORF">AWB80_03814</name>
</gene>
<evidence type="ECO:0000313" key="1">
    <source>
        <dbReference type="EMBL" id="SAK71373.1"/>
    </source>
</evidence>
<keyword evidence="2" id="KW-1185">Reference proteome</keyword>
<dbReference type="AlphaFoldDB" id="A0A158BMV0"/>
<sequence length="233" mass="24694">MADFGLQVLNSSGNVQIDSTFKNLALREKGTLTSGGSEQGNTGWYFASVTTAVGTSPIIAFRSSAKCYLRYSAISGSQITYFFHCQGSGVAVQYWIFDDPSLATMSGNYGLQVFNNVGSVVFDSRTKYMRVIDTLSSPGSITGDPIDSGISRSYSGTPAVVQGQLRYIISNNAVGTPPNVSVISVLTVPAVSFSGGAVTWKADNPATTQFTGNVPEGQNHTPYDYMVLDVSGI</sequence>
<organism evidence="1 2">
    <name type="scientific">Caballeronia pedi</name>
    <dbReference type="NCBI Taxonomy" id="1777141"/>
    <lineage>
        <taxon>Bacteria</taxon>
        <taxon>Pseudomonadati</taxon>
        <taxon>Pseudomonadota</taxon>
        <taxon>Betaproteobacteria</taxon>
        <taxon>Burkholderiales</taxon>
        <taxon>Burkholderiaceae</taxon>
        <taxon>Caballeronia</taxon>
    </lineage>
</organism>
<dbReference type="Proteomes" id="UP000054911">
    <property type="component" value="Unassembled WGS sequence"/>
</dbReference>
<comment type="caution">
    <text evidence="1">The sequence shown here is derived from an EMBL/GenBank/DDBJ whole genome shotgun (WGS) entry which is preliminary data.</text>
</comment>
<protein>
    <submittedName>
        <fullName evidence="1">Uncharacterized protein</fullName>
    </submittedName>
</protein>
<evidence type="ECO:0000313" key="2">
    <source>
        <dbReference type="Proteomes" id="UP000054911"/>
    </source>
</evidence>
<name>A0A158BMV0_9BURK</name>
<accession>A0A158BMV0</accession>
<dbReference type="EMBL" id="FCOE02000011">
    <property type="protein sequence ID" value="SAK71373.1"/>
    <property type="molecule type" value="Genomic_DNA"/>
</dbReference>
<dbReference type="RefSeq" id="WP_061176216.1">
    <property type="nucleotide sequence ID" value="NZ_FCOE02000011.1"/>
</dbReference>
<dbReference type="OrthoDB" id="9091032at2"/>
<reference evidence="1" key="1">
    <citation type="submission" date="2016-01" db="EMBL/GenBank/DDBJ databases">
        <authorList>
            <person name="Peeters C."/>
        </authorList>
    </citation>
    <scope>NUCLEOTIDE SEQUENCE [LARGE SCALE GENOMIC DNA]</scope>
    <source>
        <strain evidence="1">LMG 29323</strain>
    </source>
</reference>
<dbReference type="STRING" id="1777141.AWB80_03814"/>
<proteinExistence type="predicted"/>